<organism evidence="1 2">
    <name type="scientific">Zasmidium cellare ATCC 36951</name>
    <dbReference type="NCBI Taxonomy" id="1080233"/>
    <lineage>
        <taxon>Eukaryota</taxon>
        <taxon>Fungi</taxon>
        <taxon>Dikarya</taxon>
        <taxon>Ascomycota</taxon>
        <taxon>Pezizomycotina</taxon>
        <taxon>Dothideomycetes</taxon>
        <taxon>Dothideomycetidae</taxon>
        <taxon>Mycosphaerellales</taxon>
        <taxon>Mycosphaerellaceae</taxon>
        <taxon>Zasmidium</taxon>
    </lineage>
</organism>
<name>A0A6A6CJB3_ZASCE</name>
<protein>
    <submittedName>
        <fullName evidence="1">Uncharacterized protein</fullName>
    </submittedName>
</protein>
<dbReference type="EMBL" id="ML993600">
    <property type="protein sequence ID" value="KAF2165506.1"/>
    <property type="molecule type" value="Genomic_DNA"/>
</dbReference>
<accession>A0A6A6CJB3</accession>
<sequence>MSLLLTRPRFMLPTSKTANSSCKRLESISVDILVALDNDTAGNPAYKHLAPNHQAEFPGDGVKPPTAPITTHTKEAFIKLRADAVAHHPEIHLEVLDSASTVDDKQNKATVWLRGFLTSYESPDMMTREMCFRSLTVIKSPKTINPDDCCRPRLTCSSTSSKTSAKTVAEQFYLLRVDVRPPFGGLSFDIVHQWAYDDLAIVSPTDTLPIAEEGGLTRPFIQNNIIFPLLLSKPPPRRCRASHDPVRGHIDVHAWNRRAVASLPAILAPKIASLVTPGIATVAMKKEVGYEEVVAGAEIHIPECERRVRVRLRLIDGGQYQQCQIVPFAVPYFEVASCFDKFPPACRGQRDRSNRLLVEIAIAV</sequence>
<dbReference type="RefSeq" id="XP_033666395.1">
    <property type="nucleotide sequence ID" value="XM_033813125.1"/>
</dbReference>
<dbReference type="Proteomes" id="UP000799537">
    <property type="component" value="Unassembled WGS sequence"/>
</dbReference>
<evidence type="ECO:0000313" key="1">
    <source>
        <dbReference type="EMBL" id="KAF2165506.1"/>
    </source>
</evidence>
<proteinExistence type="predicted"/>
<evidence type="ECO:0000313" key="2">
    <source>
        <dbReference type="Proteomes" id="UP000799537"/>
    </source>
</evidence>
<keyword evidence="2" id="KW-1185">Reference proteome</keyword>
<gene>
    <name evidence="1" type="ORF">M409DRAFT_55887</name>
</gene>
<reference evidence="1" key="1">
    <citation type="journal article" date="2020" name="Stud. Mycol.">
        <title>101 Dothideomycetes genomes: a test case for predicting lifestyles and emergence of pathogens.</title>
        <authorList>
            <person name="Haridas S."/>
            <person name="Albert R."/>
            <person name="Binder M."/>
            <person name="Bloem J."/>
            <person name="Labutti K."/>
            <person name="Salamov A."/>
            <person name="Andreopoulos B."/>
            <person name="Baker S."/>
            <person name="Barry K."/>
            <person name="Bills G."/>
            <person name="Bluhm B."/>
            <person name="Cannon C."/>
            <person name="Castanera R."/>
            <person name="Culley D."/>
            <person name="Daum C."/>
            <person name="Ezra D."/>
            <person name="Gonzalez J."/>
            <person name="Henrissat B."/>
            <person name="Kuo A."/>
            <person name="Liang C."/>
            <person name="Lipzen A."/>
            <person name="Lutzoni F."/>
            <person name="Magnuson J."/>
            <person name="Mondo S."/>
            <person name="Nolan M."/>
            <person name="Ohm R."/>
            <person name="Pangilinan J."/>
            <person name="Park H.-J."/>
            <person name="Ramirez L."/>
            <person name="Alfaro M."/>
            <person name="Sun H."/>
            <person name="Tritt A."/>
            <person name="Yoshinaga Y."/>
            <person name="Zwiers L.-H."/>
            <person name="Turgeon B."/>
            <person name="Goodwin S."/>
            <person name="Spatafora J."/>
            <person name="Crous P."/>
            <person name="Grigoriev I."/>
        </authorList>
    </citation>
    <scope>NUCLEOTIDE SEQUENCE</scope>
    <source>
        <strain evidence="1">ATCC 36951</strain>
    </source>
</reference>
<dbReference type="GeneID" id="54566397"/>
<dbReference type="AlphaFoldDB" id="A0A6A6CJB3"/>